<name>A0A8J3J3D5_9ACTN</name>
<dbReference type="EMBL" id="BOMB01000012">
    <property type="protein sequence ID" value="GID11222.1"/>
    <property type="molecule type" value="Genomic_DNA"/>
</dbReference>
<proteinExistence type="predicted"/>
<protein>
    <recommendedName>
        <fullName evidence="4">SPOR domain-containing protein</fullName>
    </recommendedName>
</protein>
<evidence type="ECO:0000313" key="2">
    <source>
        <dbReference type="EMBL" id="GID11222.1"/>
    </source>
</evidence>
<feature type="region of interest" description="Disordered" evidence="1">
    <location>
        <begin position="45"/>
        <end position="67"/>
    </location>
</feature>
<dbReference type="RefSeq" id="WP_203657144.1">
    <property type="nucleotide sequence ID" value="NZ_BAAAZM010000006.1"/>
</dbReference>
<comment type="caution">
    <text evidence="2">The sequence shown here is derived from an EMBL/GenBank/DDBJ whole genome shotgun (WGS) entry which is preliminary data.</text>
</comment>
<organism evidence="2 3">
    <name type="scientific">Actinocatenispora rupis</name>
    <dbReference type="NCBI Taxonomy" id="519421"/>
    <lineage>
        <taxon>Bacteria</taxon>
        <taxon>Bacillati</taxon>
        <taxon>Actinomycetota</taxon>
        <taxon>Actinomycetes</taxon>
        <taxon>Micromonosporales</taxon>
        <taxon>Micromonosporaceae</taxon>
        <taxon>Actinocatenispora</taxon>
    </lineage>
</organism>
<evidence type="ECO:0000256" key="1">
    <source>
        <dbReference type="SAM" id="MobiDB-lite"/>
    </source>
</evidence>
<dbReference type="AlphaFoldDB" id="A0A8J3J3D5"/>
<reference evidence="2" key="1">
    <citation type="submission" date="2021-01" db="EMBL/GenBank/DDBJ databases">
        <title>Whole genome shotgun sequence of Actinocatenispora rupis NBRC 107355.</title>
        <authorList>
            <person name="Komaki H."/>
            <person name="Tamura T."/>
        </authorList>
    </citation>
    <scope>NUCLEOTIDE SEQUENCE</scope>
    <source>
        <strain evidence="2">NBRC 107355</strain>
    </source>
</reference>
<gene>
    <name evidence="2" type="ORF">Aru02nite_21110</name>
</gene>
<keyword evidence="3" id="KW-1185">Reference proteome</keyword>
<evidence type="ECO:0000313" key="3">
    <source>
        <dbReference type="Proteomes" id="UP000612808"/>
    </source>
</evidence>
<accession>A0A8J3J3D5</accession>
<evidence type="ECO:0008006" key="4">
    <source>
        <dbReference type="Google" id="ProtNLM"/>
    </source>
</evidence>
<feature type="compositionally biased region" description="Basic and acidic residues" evidence="1">
    <location>
        <begin position="51"/>
        <end position="67"/>
    </location>
</feature>
<dbReference type="Proteomes" id="UP000612808">
    <property type="component" value="Unassembled WGS sequence"/>
</dbReference>
<sequence length="67" mass="7873">MSDSGEPPRYYWCLRHQRVESDDSKCPVRFLLGPYPTREAATDALEQVQQRNDEWDAEDARWRGSAE</sequence>